<evidence type="ECO:0000313" key="2">
    <source>
        <dbReference type="Proteomes" id="UP001176961"/>
    </source>
</evidence>
<reference evidence="1" key="1">
    <citation type="submission" date="2023-07" db="EMBL/GenBank/DDBJ databases">
        <authorList>
            <consortium name="CYATHOMIX"/>
        </authorList>
    </citation>
    <scope>NUCLEOTIDE SEQUENCE</scope>
    <source>
        <strain evidence="1">N/A</strain>
    </source>
</reference>
<dbReference type="Proteomes" id="UP001176961">
    <property type="component" value="Unassembled WGS sequence"/>
</dbReference>
<dbReference type="EMBL" id="CATQJL010000112">
    <property type="protein sequence ID" value="CAJ0594590.1"/>
    <property type="molecule type" value="Genomic_DNA"/>
</dbReference>
<accession>A0AA36M0A2</accession>
<proteinExistence type="predicted"/>
<sequence length="68" mass="7554">MLTGREVRDLGVLVGKGLNFENHVDAVTAKEFLIFFDDGLEYVQAAFDTCDDAAMQASIIMDDRNIVQ</sequence>
<dbReference type="AlphaFoldDB" id="A0AA36M0A2"/>
<name>A0AA36M0A2_CYLNA</name>
<evidence type="ECO:0000313" key="1">
    <source>
        <dbReference type="EMBL" id="CAJ0594590.1"/>
    </source>
</evidence>
<protein>
    <submittedName>
        <fullName evidence="1">Uncharacterized protein</fullName>
    </submittedName>
</protein>
<gene>
    <name evidence="1" type="ORF">CYNAS_LOCUS6573</name>
</gene>
<organism evidence="1 2">
    <name type="scientific">Cylicocyclus nassatus</name>
    <name type="common">Nematode worm</name>
    <dbReference type="NCBI Taxonomy" id="53992"/>
    <lineage>
        <taxon>Eukaryota</taxon>
        <taxon>Metazoa</taxon>
        <taxon>Ecdysozoa</taxon>
        <taxon>Nematoda</taxon>
        <taxon>Chromadorea</taxon>
        <taxon>Rhabditida</taxon>
        <taxon>Rhabditina</taxon>
        <taxon>Rhabditomorpha</taxon>
        <taxon>Strongyloidea</taxon>
        <taxon>Strongylidae</taxon>
        <taxon>Cylicocyclus</taxon>
    </lineage>
</organism>
<comment type="caution">
    <text evidence="1">The sequence shown here is derived from an EMBL/GenBank/DDBJ whole genome shotgun (WGS) entry which is preliminary data.</text>
</comment>
<keyword evidence="2" id="KW-1185">Reference proteome</keyword>